<reference evidence="1" key="1">
    <citation type="submission" date="2020-05" db="EMBL/GenBank/DDBJ databases">
        <title>Genomic insights into acetone-butanol-ethanol (ABE) fermentation by sequencing solventogenic clostridia strains.</title>
        <authorList>
            <person name="Brown S."/>
        </authorList>
    </citation>
    <scope>NUCLEOTIDE SEQUENCE</scope>
    <source>
        <strain evidence="1">DJ126</strain>
    </source>
</reference>
<dbReference type="InterPro" id="IPR010985">
    <property type="entry name" value="Ribbon_hlx_hlx"/>
</dbReference>
<dbReference type="InterPro" id="IPR013321">
    <property type="entry name" value="Arc_rbn_hlx_hlx"/>
</dbReference>
<organism evidence="1 2">
    <name type="scientific">Clostridium beijerinckii</name>
    <name type="common">Clostridium MP</name>
    <dbReference type="NCBI Taxonomy" id="1520"/>
    <lineage>
        <taxon>Bacteria</taxon>
        <taxon>Bacillati</taxon>
        <taxon>Bacillota</taxon>
        <taxon>Clostridia</taxon>
        <taxon>Eubacteriales</taxon>
        <taxon>Clostridiaceae</taxon>
        <taxon>Clostridium</taxon>
    </lineage>
</organism>
<evidence type="ECO:0000313" key="1">
    <source>
        <dbReference type="EMBL" id="NRV07649.1"/>
    </source>
</evidence>
<dbReference type="SUPFAM" id="SSF47598">
    <property type="entry name" value="Ribbon-helix-helix"/>
    <property type="match status" value="1"/>
</dbReference>
<dbReference type="AlphaFoldDB" id="A0A9Q5D541"/>
<evidence type="ECO:0000313" key="2">
    <source>
        <dbReference type="Proteomes" id="UP000821656"/>
    </source>
</evidence>
<sequence length="54" mass="6484">MAISENKKRIYISLEDDLLDILKKEAKKNRRYPSDEIAILIEKYLKPQYEAEKK</sequence>
<accession>A0A9Q5D541</accession>
<dbReference type="Gene3D" id="1.10.1220.10">
    <property type="entry name" value="Met repressor-like"/>
    <property type="match status" value="1"/>
</dbReference>
<proteinExistence type="predicted"/>
<name>A0A9Q5D541_CLOBE</name>
<dbReference type="GO" id="GO:0006355">
    <property type="term" value="P:regulation of DNA-templated transcription"/>
    <property type="evidence" value="ECO:0007669"/>
    <property type="project" value="InterPro"/>
</dbReference>
<dbReference type="RefSeq" id="WP_155772783.1">
    <property type="nucleotide sequence ID" value="NZ_CP016090.1"/>
</dbReference>
<protein>
    <submittedName>
        <fullName evidence="1">Metal-responsive CopG/Arc/MetJ family transcriptional regulator</fullName>
    </submittedName>
</protein>
<comment type="caution">
    <text evidence="1">The sequence shown here is derived from an EMBL/GenBank/DDBJ whole genome shotgun (WGS) entry which is preliminary data.</text>
</comment>
<gene>
    <name evidence="1" type="ORF">DFH45_000612</name>
</gene>
<dbReference type="Proteomes" id="UP000821656">
    <property type="component" value="Unassembled WGS sequence"/>
</dbReference>
<dbReference type="EMBL" id="JABSXK010000001">
    <property type="protein sequence ID" value="NRV07649.1"/>
    <property type="molecule type" value="Genomic_DNA"/>
</dbReference>